<feature type="region of interest" description="Disordered" evidence="1">
    <location>
        <begin position="165"/>
        <end position="254"/>
    </location>
</feature>
<evidence type="ECO:0000313" key="2">
    <source>
        <dbReference type="EMBL" id="CAI8007633.1"/>
    </source>
</evidence>
<feature type="compositionally biased region" description="Polar residues" evidence="1">
    <location>
        <begin position="306"/>
        <end position="321"/>
    </location>
</feature>
<organism evidence="2 3">
    <name type="scientific">Geodia barretti</name>
    <name type="common">Barrett's horny sponge</name>
    <dbReference type="NCBI Taxonomy" id="519541"/>
    <lineage>
        <taxon>Eukaryota</taxon>
        <taxon>Metazoa</taxon>
        <taxon>Porifera</taxon>
        <taxon>Demospongiae</taxon>
        <taxon>Heteroscleromorpha</taxon>
        <taxon>Tetractinellida</taxon>
        <taxon>Astrophorina</taxon>
        <taxon>Geodiidae</taxon>
        <taxon>Geodia</taxon>
    </lineage>
</organism>
<feature type="compositionally biased region" description="Acidic residues" evidence="1">
    <location>
        <begin position="284"/>
        <end position="293"/>
    </location>
</feature>
<evidence type="ECO:0008006" key="4">
    <source>
        <dbReference type="Google" id="ProtNLM"/>
    </source>
</evidence>
<feature type="compositionally biased region" description="Polar residues" evidence="1">
    <location>
        <begin position="195"/>
        <end position="227"/>
    </location>
</feature>
<feature type="compositionally biased region" description="Gly residues" evidence="1">
    <location>
        <begin position="165"/>
        <end position="175"/>
    </location>
</feature>
<proteinExistence type="predicted"/>
<dbReference type="AlphaFoldDB" id="A0AA35RA25"/>
<name>A0AA35RA25_GEOBA</name>
<gene>
    <name evidence="2" type="ORF">GBAR_LOCUS5313</name>
</gene>
<dbReference type="Proteomes" id="UP001174909">
    <property type="component" value="Unassembled WGS sequence"/>
</dbReference>
<reference evidence="2" key="1">
    <citation type="submission" date="2023-03" db="EMBL/GenBank/DDBJ databases">
        <authorList>
            <person name="Steffen K."/>
            <person name="Cardenas P."/>
        </authorList>
    </citation>
    <scope>NUCLEOTIDE SEQUENCE</scope>
</reference>
<protein>
    <recommendedName>
        <fullName evidence="4">EF-hand domain-containing protein</fullName>
    </recommendedName>
</protein>
<evidence type="ECO:0000313" key="3">
    <source>
        <dbReference type="Proteomes" id="UP001174909"/>
    </source>
</evidence>
<dbReference type="EMBL" id="CASHTH010000795">
    <property type="protein sequence ID" value="CAI8007633.1"/>
    <property type="molecule type" value="Genomic_DNA"/>
</dbReference>
<feature type="region of interest" description="Disordered" evidence="1">
    <location>
        <begin position="272"/>
        <end position="343"/>
    </location>
</feature>
<sequence>MVPCVQECSVQVPINRRATKFITARKTIVNVNLRGLEPNDVRNAHEEFSKFDMENNGWIQRGVLMPVLKACLSLSGALDKEAKFLLGSQALQSMVSSYGLDERAEVHEIEFLSLFAFLARERERLRLTANPRAGSVFTRNDLEMAYAYRQQMFGGASKGVGGVGHHGNQGVGQPGWEGSFPSQQQQGGGGYYLRNSPTQDSFNQQGYSSISPSPSNMAIVQTSSPQRRQVGGGYPESMQPFPREQRQSVASSSQYIPLGDRIAARREAAKRLSVVSSGGGPERAEEDQDEDETTLILPPDKDPATQHRTNSLIGKNSPNKQQMEDVNKELKLTGGEADSWMLY</sequence>
<evidence type="ECO:0000256" key="1">
    <source>
        <dbReference type="SAM" id="MobiDB-lite"/>
    </source>
</evidence>
<comment type="caution">
    <text evidence="2">The sequence shown here is derived from an EMBL/GenBank/DDBJ whole genome shotgun (WGS) entry which is preliminary data.</text>
</comment>
<keyword evidence="3" id="KW-1185">Reference proteome</keyword>
<accession>A0AA35RA25</accession>
<feature type="compositionally biased region" description="Basic and acidic residues" evidence="1">
    <location>
        <begin position="322"/>
        <end position="331"/>
    </location>
</feature>